<comment type="similarity">
    <text evidence="3">Belongs to the SmpB family.</text>
</comment>
<dbReference type="InterPro" id="IPR023620">
    <property type="entry name" value="SmpB"/>
</dbReference>
<dbReference type="EMBL" id="PFGW01000039">
    <property type="protein sequence ID" value="PIW74586.1"/>
    <property type="molecule type" value="Genomic_DNA"/>
</dbReference>
<sequence length="148" mass="17169">MPALATNPRAKFDYHIIETYEAGLVLSGFEAKAVKNNRLTLKGSYVTIKNREAFLINAQIMPYQPKNTPADYDPSRTRKLLLHKKEIKSLIGRIKEKGLTLTPISVYTKRNRVKLEFGLGRGKKKVDKREKIKKRESDRKMERALKRR</sequence>
<name>A0A2M7IDI7_9BACT</name>
<dbReference type="SUPFAM" id="SSF74982">
    <property type="entry name" value="Small protein B (SmpB)"/>
    <property type="match status" value="1"/>
</dbReference>
<evidence type="ECO:0000256" key="1">
    <source>
        <dbReference type="ARBA" id="ARBA00022490"/>
    </source>
</evidence>
<gene>
    <name evidence="3" type="primary">smpB</name>
    <name evidence="5" type="ORF">CO003_01945</name>
</gene>
<comment type="subcellular location">
    <subcellularLocation>
        <location evidence="3">Cytoplasm</location>
    </subcellularLocation>
    <text evidence="3">The tmRNA-SmpB complex associates with stalled 70S ribosomes.</text>
</comment>
<evidence type="ECO:0000313" key="5">
    <source>
        <dbReference type="EMBL" id="PIW74586.1"/>
    </source>
</evidence>
<protein>
    <recommendedName>
        <fullName evidence="3">SsrA-binding protein</fullName>
    </recommendedName>
    <alternativeName>
        <fullName evidence="3">Small protein B</fullName>
    </alternativeName>
</protein>
<accession>A0A2M7IDI7</accession>
<feature type="region of interest" description="Disordered" evidence="4">
    <location>
        <begin position="120"/>
        <end position="148"/>
    </location>
</feature>
<evidence type="ECO:0000256" key="3">
    <source>
        <dbReference type="HAMAP-Rule" id="MF_00023"/>
    </source>
</evidence>
<dbReference type="InterPro" id="IPR000037">
    <property type="entry name" value="SsrA-bd_prot"/>
</dbReference>
<keyword evidence="2 3" id="KW-0694">RNA-binding</keyword>
<dbReference type="GO" id="GO:0070930">
    <property type="term" value="P:trans-translation-dependent protein tagging"/>
    <property type="evidence" value="ECO:0007669"/>
    <property type="project" value="TreeGrafter"/>
</dbReference>
<dbReference type="NCBIfam" id="NF003843">
    <property type="entry name" value="PRK05422.1"/>
    <property type="match status" value="1"/>
</dbReference>
<comment type="function">
    <text evidence="3">Required for rescue of stalled ribosomes mediated by trans-translation. Binds to transfer-messenger RNA (tmRNA), required for stable association of tmRNA with ribosomes. tmRNA and SmpB together mimic tRNA shape, replacing the anticodon stem-loop with SmpB. tmRNA is encoded by the ssrA gene; the 2 termini fold to resemble tRNA(Ala) and it encodes a 'tag peptide', a short internal open reading frame. During trans-translation Ala-aminoacylated tmRNA acts like a tRNA, entering the A-site of stalled ribosomes, displacing the stalled mRNA. The ribosome then switches to translate the ORF on the tmRNA; the nascent peptide is terminated with the 'tag peptide' encoded by the tmRNA and targeted for degradation. The ribosome is freed to recommence translation, which seems to be the essential function of trans-translation.</text>
</comment>
<dbReference type="Pfam" id="PF01668">
    <property type="entry name" value="SmpB"/>
    <property type="match status" value="1"/>
</dbReference>
<dbReference type="Gene3D" id="2.40.280.10">
    <property type="match status" value="1"/>
</dbReference>
<comment type="caution">
    <text evidence="5">The sequence shown here is derived from an EMBL/GenBank/DDBJ whole genome shotgun (WGS) entry which is preliminary data.</text>
</comment>
<dbReference type="Proteomes" id="UP000231673">
    <property type="component" value="Unassembled WGS sequence"/>
</dbReference>
<organism evidence="5 6">
    <name type="scientific">Candidatus Portnoybacteria bacterium CG_4_8_14_3_um_filter_44_15</name>
    <dbReference type="NCBI Taxonomy" id="1974803"/>
    <lineage>
        <taxon>Bacteria</taxon>
        <taxon>Candidatus Portnoyibacteriota</taxon>
    </lineage>
</organism>
<evidence type="ECO:0000256" key="4">
    <source>
        <dbReference type="SAM" id="MobiDB-lite"/>
    </source>
</evidence>
<dbReference type="GO" id="GO:0003723">
    <property type="term" value="F:RNA binding"/>
    <property type="evidence" value="ECO:0007669"/>
    <property type="project" value="UniProtKB-UniRule"/>
</dbReference>
<dbReference type="PANTHER" id="PTHR30308">
    <property type="entry name" value="TMRNA-BINDING COMPONENT OF TRANS-TRANSLATION TAGGING COMPLEX"/>
    <property type="match status" value="1"/>
</dbReference>
<dbReference type="HAMAP" id="MF_00023">
    <property type="entry name" value="SmpB"/>
    <property type="match status" value="1"/>
</dbReference>
<dbReference type="GO" id="GO:0070929">
    <property type="term" value="P:trans-translation"/>
    <property type="evidence" value="ECO:0007669"/>
    <property type="project" value="UniProtKB-UniRule"/>
</dbReference>
<evidence type="ECO:0000313" key="6">
    <source>
        <dbReference type="Proteomes" id="UP000231673"/>
    </source>
</evidence>
<dbReference type="AlphaFoldDB" id="A0A2M7IDI7"/>
<keyword evidence="1 3" id="KW-0963">Cytoplasm</keyword>
<dbReference type="PANTHER" id="PTHR30308:SF2">
    <property type="entry name" value="SSRA-BINDING PROTEIN"/>
    <property type="match status" value="1"/>
</dbReference>
<proteinExistence type="inferred from homology"/>
<reference evidence="6" key="1">
    <citation type="submission" date="2017-09" db="EMBL/GenBank/DDBJ databases">
        <title>Depth-based differentiation of microbial function through sediment-hosted aquifers and enrichment of novel symbionts in the deep terrestrial subsurface.</title>
        <authorList>
            <person name="Probst A.J."/>
            <person name="Ladd B."/>
            <person name="Jarett J.K."/>
            <person name="Geller-Mcgrath D.E."/>
            <person name="Sieber C.M.K."/>
            <person name="Emerson J.B."/>
            <person name="Anantharaman K."/>
            <person name="Thomas B.C."/>
            <person name="Malmstrom R."/>
            <person name="Stieglmeier M."/>
            <person name="Klingl A."/>
            <person name="Woyke T."/>
            <person name="Ryan C.M."/>
            <person name="Banfield J.F."/>
        </authorList>
    </citation>
    <scope>NUCLEOTIDE SEQUENCE [LARGE SCALE GENOMIC DNA]</scope>
</reference>
<dbReference type="GO" id="GO:0005829">
    <property type="term" value="C:cytosol"/>
    <property type="evidence" value="ECO:0007669"/>
    <property type="project" value="TreeGrafter"/>
</dbReference>
<dbReference type="CDD" id="cd09294">
    <property type="entry name" value="SmpB"/>
    <property type="match status" value="1"/>
</dbReference>
<feature type="compositionally biased region" description="Basic and acidic residues" evidence="4">
    <location>
        <begin position="127"/>
        <end position="148"/>
    </location>
</feature>
<dbReference type="NCBIfam" id="TIGR00086">
    <property type="entry name" value="smpB"/>
    <property type="match status" value="1"/>
</dbReference>
<evidence type="ECO:0000256" key="2">
    <source>
        <dbReference type="ARBA" id="ARBA00022884"/>
    </source>
</evidence>